<dbReference type="InterPro" id="IPR039425">
    <property type="entry name" value="RNA_pol_sigma-70-like"/>
</dbReference>
<evidence type="ECO:0000313" key="5">
    <source>
        <dbReference type="EMBL" id="MCS3952878.1"/>
    </source>
</evidence>
<evidence type="ECO:0000259" key="4">
    <source>
        <dbReference type="Pfam" id="PF07638"/>
    </source>
</evidence>
<dbReference type="AlphaFoldDB" id="A0A9X2Z5I8"/>
<gene>
    <name evidence="5" type="ORF">GGP83_002851</name>
</gene>
<organism evidence="5 6">
    <name type="scientific">Salinibacter ruber</name>
    <dbReference type="NCBI Taxonomy" id="146919"/>
    <lineage>
        <taxon>Bacteria</taxon>
        <taxon>Pseudomonadati</taxon>
        <taxon>Rhodothermota</taxon>
        <taxon>Rhodothermia</taxon>
        <taxon>Rhodothermales</taxon>
        <taxon>Salinibacteraceae</taxon>
        <taxon>Salinibacter</taxon>
    </lineage>
</organism>
<dbReference type="NCBIfam" id="TIGR02999">
    <property type="entry name" value="Sig-70_X6"/>
    <property type="match status" value="1"/>
</dbReference>
<dbReference type="PANTHER" id="PTHR43133">
    <property type="entry name" value="RNA POLYMERASE ECF-TYPE SIGMA FACTO"/>
    <property type="match status" value="1"/>
</dbReference>
<dbReference type="InterPro" id="IPR036388">
    <property type="entry name" value="WH-like_DNA-bd_sf"/>
</dbReference>
<keyword evidence="2" id="KW-0731">Sigma factor</keyword>
<evidence type="ECO:0000256" key="2">
    <source>
        <dbReference type="ARBA" id="ARBA00023082"/>
    </source>
</evidence>
<dbReference type="NCBIfam" id="TIGR02937">
    <property type="entry name" value="sigma70-ECF"/>
    <property type="match status" value="1"/>
</dbReference>
<reference evidence="5" key="1">
    <citation type="submission" date="2022-08" db="EMBL/GenBank/DDBJ databases">
        <title>Genomic Encyclopedia of Type Strains, Phase V (KMG-V): Genome sequencing to study the core and pangenomes of soil and plant-associated prokaryotes.</title>
        <authorList>
            <person name="Whitman W."/>
        </authorList>
    </citation>
    <scope>NUCLEOTIDE SEQUENCE</scope>
    <source>
        <strain evidence="5">SP2017</strain>
    </source>
</reference>
<dbReference type="InterPro" id="IPR014284">
    <property type="entry name" value="RNA_pol_sigma-70_dom"/>
</dbReference>
<dbReference type="InterPro" id="IPR011517">
    <property type="entry name" value="RNA_pol_sigma70_ECF-like"/>
</dbReference>
<dbReference type="Pfam" id="PF07638">
    <property type="entry name" value="Sigma70_ECF"/>
    <property type="match status" value="1"/>
</dbReference>
<dbReference type="Proteomes" id="UP001155010">
    <property type="component" value="Unassembled WGS sequence"/>
</dbReference>
<proteinExistence type="predicted"/>
<comment type="caution">
    <text evidence="5">The sequence shown here is derived from an EMBL/GenBank/DDBJ whole genome shotgun (WGS) entry which is preliminary data.</text>
</comment>
<evidence type="ECO:0000256" key="3">
    <source>
        <dbReference type="ARBA" id="ARBA00023163"/>
    </source>
</evidence>
<keyword evidence="3" id="KW-0804">Transcription</keyword>
<protein>
    <submittedName>
        <fullName evidence="5">RNA polymerase sigma factor (TIGR02999 family)</fullName>
    </submittedName>
</protein>
<name>A0A9X2Z5I8_9BACT</name>
<dbReference type="SUPFAM" id="SSF88659">
    <property type="entry name" value="Sigma3 and sigma4 domains of RNA polymerase sigma factors"/>
    <property type="match status" value="1"/>
</dbReference>
<dbReference type="InterPro" id="IPR013324">
    <property type="entry name" value="RNA_pol_sigma_r3/r4-like"/>
</dbReference>
<evidence type="ECO:0000313" key="6">
    <source>
        <dbReference type="Proteomes" id="UP001155010"/>
    </source>
</evidence>
<sequence length="209" mass="23704">MASSSPDTVTELLVDLRNGDARAVDALYEEVYTQLHERAHGQRAQWKGEPTLRTTALAHEVYLKLVDQDEQSWESRSHFFGVAARAMRHILVDRARKRRAQKRGGTAQTLSLEALRESLQREHATAEERSEMIMVLDAALGRFEEEHARAARVVECRFFGGMTIEETAEALGVSGSTVSRDWDLAQSWLYREMKRIREGGEEADEEESG</sequence>
<dbReference type="Gene3D" id="1.10.10.10">
    <property type="entry name" value="Winged helix-like DNA-binding domain superfamily/Winged helix DNA-binding domain"/>
    <property type="match status" value="1"/>
</dbReference>
<evidence type="ECO:0000256" key="1">
    <source>
        <dbReference type="ARBA" id="ARBA00023015"/>
    </source>
</evidence>
<dbReference type="InterPro" id="IPR053812">
    <property type="entry name" value="HTH_Sigma70_ECF-like"/>
</dbReference>
<dbReference type="GO" id="GO:0016987">
    <property type="term" value="F:sigma factor activity"/>
    <property type="evidence" value="ECO:0007669"/>
    <property type="project" value="UniProtKB-KW"/>
</dbReference>
<dbReference type="PANTHER" id="PTHR43133:SF39">
    <property type="entry name" value="SIMILAR TO RNA POLYMERASE SIGMA-E FACTOR"/>
    <property type="match status" value="1"/>
</dbReference>
<dbReference type="RefSeq" id="WP_259082351.1">
    <property type="nucleotide sequence ID" value="NZ_JANTZN010000011.1"/>
</dbReference>
<dbReference type="GO" id="GO:0006352">
    <property type="term" value="P:DNA-templated transcription initiation"/>
    <property type="evidence" value="ECO:0007669"/>
    <property type="project" value="InterPro"/>
</dbReference>
<dbReference type="EMBL" id="JANUBB010000013">
    <property type="protein sequence ID" value="MCS3952878.1"/>
    <property type="molecule type" value="Genomic_DNA"/>
</dbReference>
<keyword evidence="1" id="KW-0805">Transcription regulation</keyword>
<feature type="domain" description="RNA polymerase sigma-70 ECF-like HTH" evidence="4">
    <location>
        <begin position="8"/>
        <end position="194"/>
    </location>
</feature>
<accession>A0A9X2Z5I8</accession>